<dbReference type="InterPro" id="IPR029058">
    <property type="entry name" value="AB_hydrolase_fold"/>
</dbReference>
<dbReference type="EMBL" id="LUKN01000638">
    <property type="protein sequence ID" value="OAR02513.1"/>
    <property type="molecule type" value="Genomic_DNA"/>
</dbReference>
<dbReference type="PANTHER" id="PTHR48081">
    <property type="entry name" value="AB HYDROLASE SUPERFAMILY PROTEIN C4A8.06C"/>
    <property type="match status" value="1"/>
</dbReference>
<dbReference type="GO" id="GO:0016787">
    <property type="term" value="F:hydrolase activity"/>
    <property type="evidence" value="ECO:0007669"/>
    <property type="project" value="UniProtKB-KW"/>
</dbReference>
<gene>
    <name evidence="3" type="ORF">LLEC1_01295</name>
</gene>
<comment type="caution">
    <text evidence="3">The sequence shown here is derived from an EMBL/GenBank/DDBJ whole genome shotgun (WGS) entry which is preliminary data.</text>
</comment>
<feature type="domain" description="Alpha/beta hydrolase fold-3" evidence="2">
    <location>
        <begin position="76"/>
        <end position="301"/>
    </location>
</feature>
<evidence type="ECO:0000259" key="2">
    <source>
        <dbReference type="Pfam" id="PF07859"/>
    </source>
</evidence>
<keyword evidence="1" id="KW-0378">Hydrolase</keyword>
<evidence type="ECO:0000313" key="4">
    <source>
        <dbReference type="Proteomes" id="UP000243081"/>
    </source>
</evidence>
<dbReference type="OMA" id="CRNAVET"/>
<dbReference type="Pfam" id="PF07859">
    <property type="entry name" value="Abhydrolase_3"/>
    <property type="match status" value="1"/>
</dbReference>
<dbReference type="Gene3D" id="3.40.50.1820">
    <property type="entry name" value="alpha/beta hydrolase"/>
    <property type="match status" value="1"/>
</dbReference>
<keyword evidence="4" id="KW-1185">Reference proteome</keyword>
<dbReference type="InterPro" id="IPR013094">
    <property type="entry name" value="AB_hydrolase_3"/>
</dbReference>
<dbReference type="OrthoDB" id="408631at2759"/>
<reference evidence="3 4" key="1">
    <citation type="submission" date="2016-03" db="EMBL/GenBank/DDBJ databases">
        <title>Fine-scale spatial genetic structure of a fungal parasite of coffee scale insects.</title>
        <authorList>
            <person name="Jackson D."/>
            <person name="Zemenick K.A."/>
            <person name="Malloure B."/>
            <person name="Quandt C.A."/>
            <person name="James T.Y."/>
        </authorList>
    </citation>
    <scope>NUCLEOTIDE SEQUENCE [LARGE SCALE GENOMIC DNA]</scope>
    <source>
        <strain evidence="3 4">UM487</strain>
    </source>
</reference>
<dbReference type="Proteomes" id="UP000243081">
    <property type="component" value="Unassembled WGS sequence"/>
</dbReference>
<dbReference type="InterPro" id="IPR050300">
    <property type="entry name" value="GDXG_lipolytic_enzyme"/>
</dbReference>
<name>A0A179IJR8_CORDF</name>
<sequence length="330" mass="35845">MAYLDPANQKFVDSLAGGQPLYEKSFVDARQLLEDIQGFKPAPDVSQERISIEVNGAPVETVIFRPAKATGTLNMIFYTHGGGWILGSPSVHGTLMEDFVRQTDAAVVFPYYTPAPEAQYPTQFEQSYGVLEHVVKNGDKFKLKTDQFGLAGDSVGAGSSFGEALATNRNLGNMAIAMTQLATTRKLPAKIGQLVLFYPVTNTHTKSATYQEFKDGPYLTEKTMDWMINAFLPNVADRSSALASPLEFAPDEVLAKFPPTTIFVSGADPLIGEGQAFGQRLQKLGVDAATFKAEGVIHDFALLEPIRNTATPRAATEFASFKLLKAFSSK</sequence>
<protein>
    <recommendedName>
        <fullName evidence="2">Alpha/beta hydrolase fold-3 domain-containing protein</fullName>
    </recommendedName>
</protein>
<proteinExistence type="predicted"/>
<dbReference type="PANTHER" id="PTHR48081:SF8">
    <property type="entry name" value="ALPHA_BETA HYDROLASE FOLD-3 DOMAIN-CONTAINING PROTEIN-RELATED"/>
    <property type="match status" value="1"/>
</dbReference>
<dbReference type="AlphaFoldDB" id="A0A179IJR8"/>
<evidence type="ECO:0000256" key="1">
    <source>
        <dbReference type="ARBA" id="ARBA00022801"/>
    </source>
</evidence>
<dbReference type="SUPFAM" id="SSF53474">
    <property type="entry name" value="alpha/beta-Hydrolases"/>
    <property type="match status" value="1"/>
</dbReference>
<organism evidence="3 4">
    <name type="scientific">Cordyceps confragosa</name>
    <name type="common">Lecanicillium lecanii</name>
    <dbReference type="NCBI Taxonomy" id="2714763"/>
    <lineage>
        <taxon>Eukaryota</taxon>
        <taxon>Fungi</taxon>
        <taxon>Dikarya</taxon>
        <taxon>Ascomycota</taxon>
        <taxon>Pezizomycotina</taxon>
        <taxon>Sordariomycetes</taxon>
        <taxon>Hypocreomycetidae</taxon>
        <taxon>Hypocreales</taxon>
        <taxon>Cordycipitaceae</taxon>
        <taxon>Akanthomyces</taxon>
    </lineage>
</organism>
<accession>A0A179IJR8</accession>
<evidence type="ECO:0000313" key="3">
    <source>
        <dbReference type="EMBL" id="OAR02513.1"/>
    </source>
</evidence>